<sequence length="158" mass="17080">MIPSILLVGLLALSITSVIPFTRANPIPGNDTSLAVRQYGIFDHHNDCCKTNCKLEPAKGKTKTIWKFEQLTAWNDAGDGAAEVAFTESYTSSYTISGGFNVGFISAGLDVTESWTTGKTYTCIGAPMKKVCVWMRVPHRVYAVAAPQDAKICNSSPL</sequence>
<accession>A0A9P7YHB6</accession>
<dbReference type="Proteomes" id="UP000824998">
    <property type="component" value="Unassembled WGS sequence"/>
</dbReference>
<proteinExistence type="predicted"/>
<name>A0A9P7YHB6_9HELO</name>
<feature type="chain" id="PRO_5040105826" evidence="1">
    <location>
        <begin position="25"/>
        <end position="158"/>
    </location>
</feature>
<keyword evidence="1" id="KW-0732">Signal</keyword>
<keyword evidence="3" id="KW-1185">Reference proteome</keyword>
<dbReference type="EMBL" id="MU251486">
    <property type="protein sequence ID" value="KAG9233794.1"/>
    <property type="molecule type" value="Genomic_DNA"/>
</dbReference>
<dbReference type="OrthoDB" id="3641682at2759"/>
<evidence type="ECO:0000313" key="3">
    <source>
        <dbReference type="Proteomes" id="UP000824998"/>
    </source>
</evidence>
<evidence type="ECO:0000313" key="2">
    <source>
        <dbReference type="EMBL" id="KAG9233794.1"/>
    </source>
</evidence>
<dbReference type="AlphaFoldDB" id="A0A9P7YHB6"/>
<feature type="signal peptide" evidence="1">
    <location>
        <begin position="1"/>
        <end position="24"/>
    </location>
</feature>
<reference evidence="2" key="1">
    <citation type="journal article" date="2021" name="IMA Fungus">
        <title>Genomic characterization of three marine fungi, including Emericellopsis atlantica sp. nov. with signatures of a generalist lifestyle and marine biomass degradation.</title>
        <authorList>
            <person name="Hagestad O.C."/>
            <person name="Hou L."/>
            <person name="Andersen J.H."/>
            <person name="Hansen E.H."/>
            <person name="Altermark B."/>
            <person name="Li C."/>
            <person name="Kuhnert E."/>
            <person name="Cox R.J."/>
            <person name="Crous P.W."/>
            <person name="Spatafora J.W."/>
            <person name="Lail K."/>
            <person name="Amirebrahimi M."/>
            <person name="Lipzen A."/>
            <person name="Pangilinan J."/>
            <person name="Andreopoulos W."/>
            <person name="Hayes R.D."/>
            <person name="Ng V."/>
            <person name="Grigoriev I.V."/>
            <person name="Jackson S.A."/>
            <person name="Sutton T.D.S."/>
            <person name="Dobson A.D.W."/>
            <person name="Rama T."/>
        </authorList>
    </citation>
    <scope>NUCLEOTIDE SEQUENCE</scope>
    <source>
        <strain evidence="2">TRa018bII</strain>
    </source>
</reference>
<gene>
    <name evidence="2" type="ORF">BJ875DRAFT_484805</name>
</gene>
<protein>
    <submittedName>
        <fullName evidence="2">Uncharacterized protein</fullName>
    </submittedName>
</protein>
<evidence type="ECO:0000256" key="1">
    <source>
        <dbReference type="SAM" id="SignalP"/>
    </source>
</evidence>
<comment type="caution">
    <text evidence="2">The sequence shown here is derived from an EMBL/GenBank/DDBJ whole genome shotgun (WGS) entry which is preliminary data.</text>
</comment>
<organism evidence="2 3">
    <name type="scientific">Amylocarpus encephaloides</name>
    <dbReference type="NCBI Taxonomy" id="45428"/>
    <lineage>
        <taxon>Eukaryota</taxon>
        <taxon>Fungi</taxon>
        <taxon>Dikarya</taxon>
        <taxon>Ascomycota</taxon>
        <taxon>Pezizomycotina</taxon>
        <taxon>Leotiomycetes</taxon>
        <taxon>Helotiales</taxon>
        <taxon>Helotiales incertae sedis</taxon>
        <taxon>Amylocarpus</taxon>
    </lineage>
</organism>